<dbReference type="Proteomes" id="UP001229862">
    <property type="component" value="Chromosome"/>
</dbReference>
<proteinExistence type="inferred from homology"/>
<keyword evidence="2 7" id="KW-0489">Methyltransferase</keyword>
<evidence type="ECO:0000256" key="5">
    <source>
        <dbReference type="ARBA" id="ARBA00022747"/>
    </source>
</evidence>
<dbReference type="RefSeq" id="WP_202715632.1">
    <property type="nucleotide sequence ID" value="NZ_CP053482.1"/>
</dbReference>
<dbReference type="Gene3D" id="3.40.50.150">
    <property type="entry name" value="Vaccinia Virus protein VP39"/>
    <property type="match status" value="1"/>
</dbReference>
<dbReference type="GO" id="GO:0032259">
    <property type="term" value="P:methylation"/>
    <property type="evidence" value="ECO:0007669"/>
    <property type="project" value="UniProtKB-KW"/>
</dbReference>
<dbReference type="EMBL" id="CP133217">
    <property type="protein sequence ID" value="WML87324.1"/>
    <property type="molecule type" value="Genomic_DNA"/>
</dbReference>
<sequence length="247" mass="26878">MPNKIISLFSGAGGMDIGFHQAGFITAVAVEQDSSCCATLRKNMSDTPIIEGDITTLPTHAILAKAGLQPLEPALVVGGPPCQSFSLAGKRMGLDDPRGRLVLEFLRVVREALPVAFVMENVKGMMNWEGGKALKAILDEASQPITYQNQIYQYQVSYQVLDAVDFGAPQFRERIFIIGNRIGKSFTFPKPTHTAPANHQADLFAKHHQTWQSVWDGIGSLPNADEPSDTAMKVAGTIKGRIARHGY</sequence>
<keyword evidence="3 7" id="KW-0808">Transferase</keyword>
<dbReference type="GO" id="GO:0003886">
    <property type="term" value="F:DNA (cytosine-5-)-methyltransferase activity"/>
    <property type="evidence" value="ECO:0007669"/>
    <property type="project" value="UniProtKB-EC"/>
</dbReference>
<evidence type="ECO:0000256" key="4">
    <source>
        <dbReference type="ARBA" id="ARBA00022691"/>
    </source>
</evidence>
<dbReference type="GO" id="GO:0003677">
    <property type="term" value="F:DNA binding"/>
    <property type="evidence" value="ECO:0007669"/>
    <property type="project" value="TreeGrafter"/>
</dbReference>
<dbReference type="InterPro" id="IPR029063">
    <property type="entry name" value="SAM-dependent_MTases_sf"/>
</dbReference>
<evidence type="ECO:0000313" key="9">
    <source>
        <dbReference type="EMBL" id="MDQ5769168.1"/>
    </source>
</evidence>
<keyword evidence="5" id="KW-0680">Restriction system</keyword>
<dbReference type="GO" id="GO:0009307">
    <property type="term" value="P:DNA restriction-modification system"/>
    <property type="evidence" value="ECO:0007669"/>
    <property type="project" value="UniProtKB-KW"/>
</dbReference>
<feature type="active site" evidence="7">
    <location>
        <position position="82"/>
    </location>
</feature>
<evidence type="ECO:0000256" key="2">
    <source>
        <dbReference type="ARBA" id="ARBA00022603"/>
    </source>
</evidence>
<dbReference type="SUPFAM" id="SSF53335">
    <property type="entry name" value="S-adenosyl-L-methionine-dependent methyltransferases"/>
    <property type="match status" value="1"/>
</dbReference>
<dbReference type="GO" id="GO:0044027">
    <property type="term" value="P:negative regulation of gene expression via chromosomal CpG island methylation"/>
    <property type="evidence" value="ECO:0007669"/>
    <property type="project" value="TreeGrafter"/>
</dbReference>
<accession>A0AA51R203</accession>
<dbReference type="AlphaFoldDB" id="A0AA51R203"/>
<dbReference type="PROSITE" id="PS51679">
    <property type="entry name" value="SAM_MT_C5"/>
    <property type="match status" value="1"/>
</dbReference>
<dbReference type="InterPro" id="IPR050390">
    <property type="entry name" value="C5-Methyltransferase"/>
</dbReference>
<keyword evidence="11" id="KW-1185">Reference proteome</keyword>
<keyword evidence="4 7" id="KW-0949">S-adenosyl-L-methionine</keyword>
<dbReference type="PRINTS" id="PR00105">
    <property type="entry name" value="C5METTRFRASE"/>
</dbReference>
<evidence type="ECO:0000256" key="3">
    <source>
        <dbReference type="ARBA" id="ARBA00022679"/>
    </source>
</evidence>
<comment type="catalytic activity">
    <reaction evidence="6">
        <text>a 2'-deoxycytidine in DNA + S-adenosyl-L-methionine = a 5-methyl-2'-deoxycytidine in DNA + S-adenosyl-L-homocysteine + H(+)</text>
        <dbReference type="Rhea" id="RHEA:13681"/>
        <dbReference type="Rhea" id="RHEA-COMP:11369"/>
        <dbReference type="Rhea" id="RHEA-COMP:11370"/>
        <dbReference type="ChEBI" id="CHEBI:15378"/>
        <dbReference type="ChEBI" id="CHEBI:57856"/>
        <dbReference type="ChEBI" id="CHEBI:59789"/>
        <dbReference type="ChEBI" id="CHEBI:85452"/>
        <dbReference type="ChEBI" id="CHEBI:85454"/>
        <dbReference type="EC" id="2.1.1.37"/>
    </reaction>
</comment>
<evidence type="ECO:0000256" key="1">
    <source>
        <dbReference type="ARBA" id="ARBA00011975"/>
    </source>
</evidence>
<reference evidence="10 11" key="1">
    <citation type="submission" date="2023-08" db="EMBL/GenBank/DDBJ databases">
        <title>New molecular markers tilS and rpoB for phylogenetic and monitoring studies of the genus Thiothrix biodiversity.</title>
        <authorList>
            <person name="Ravin N.V."/>
            <person name="Smolyakov D."/>
            <person name="Markov N.D."/>
            <person name="Beletsky A.V."/>
            <person name="Mardanov A.V."/>
            <person name="Rudenko T.S."/>
            <person name="Grabovich M.Y."/>
        </authorList>
    </citation>
    <scope>NUCLEOTIDE SEQUENCE</scope>
    <source>
        <strain evidence="10">DNT52</strain>
        <strain evidence="9 11">H33</strain>
    </source>
</reference>
<dbReference type="REBASE" id="755041">
    <property type="entry name" value="M1.TsuDNT52ORF2965P"/>
</dbReference>
<dbReference type="PANTHER" id="PTHR10629:SF52">
    <property type="entry name" value="DNA (CYTOSINE-5)-METHYLTRANSFERASE 1"/>
    <property type="match status" value="1"/>
</dbReference>
<dbReference type="PANTHER" id="PTHR10629">
    <property type="entry name" value="CYTOSINE-SPECIFIC METHYLTRANSFERASE"/>
    <property type="match status" value="1"/>
</dbReference>
<dbReference type="Pfam" id="PF00145">
    <property type="entry name" value="DNA_methylase"/>
    <property type="match status" value="1"/>
</dbReference>
<comment type="similarity">
    <text evidence="7 8">Belongs to the class I-like SAM-binding methyltransferase superfamily. C5-methyltransferase family.</text>
</comment>
<evidence type="ECO:0000313" key="10">
    <source>
        <dbReference type="EMBL" id="WML87324.1"/>
    </source>
</evidence>
<evidence type="ECO:0000256" key="8">
    <source>
        <dbReference type="RuleBase" id="RU000416"/>
    </source>
</evidence>
<evidence type="ECO:0000256" key="6">
    <source>
        <dbReference type="ARBA" id="ARBA00047422"/>
    </source>
</evidence>
<protein>
    <recommendedName>
        <fullName evidence="1">DNA (cytosine-5-)-methyltransferase</fullName>
        <ecNumber evidence="1">2.1.1.37</ecNumber>
    </recommendedName>
</protein>
<name>A0AA51R203_9GAMM</name>
<dbReference type="NCBIfam" id="TIGR00675">
    <property type="entry name" value="dcm"/>
    <property type="match status" value="1"/>
</dbReference>
<evidence type="ECO:0000256" key="7">
    <source>
        <dbReference type="PROSITE-ProRule" id="PRU01016"/>
    </source>
</evidence>
<dbReference type="Proteomes" id="UP001223336">
    <property type="component" value="Unassembled WGS sequence"/>
</dbReference>
<dbReference type="EC" id="2.1.1.37" evidence="1"/>
<dbReference type="EMBL" id="JAVFKN010000014">
    <property type="protein sequence ID" value="MDQ5769168.1"/>
    <property type="molecule type" value="Genomic_DNA"/>
</dbReference>
<gene>
    <name evidence="9" type="ORF">RCC75_11555</name>
    <name evidence="10" type="ORF">RCG00_02965</name>
</gene>
<dbReference type="InterPro" id="IPR001525">
    <property type="entry name" value="C5_MeTfrase"/>
</dbReference>
<organism evidence="10">
    <name type="scientific">Thiothrix subterranea</name>
    <dbReference type="NCBI Taxonomy" id="2735563"/>
    <lineage>
        <taxon>Bacteria</taxon>
        <taxon>Pseudomonadati</taxon>
        <taxon>Pseudomonadota</taxon>
        <taxon>Gammaproteobacteria</taxon>
        <taxon>Thiotrichales</taxon>
        <taxon>Thiotrichaceae</taxon>
        <taxon>Thiothrix</taxon>
    </lineage>
</organism>
<evidence type="ECO:0000313" key="11">
    <source>
        <dbReference type="Proteomes" id="UP001223336"/>
    </source>
</evidence>